<dbReference type="AlphaFoldDB" id="A0AAD7N884"/>
<feature type="chain" id="PRO_5042282241" evidence="1">
    <location>
        <begin position="22"/>
        <end position="160"/>
    </location>
</feature>
<reference evidence="2" key="1">
    <citation type="submission" date="2023-03" db="EMBL/GenBank/DDBJ databases">
        <title>Massive genome expansion in bonnet fungi (Mycena s.s.) driven by repeated elements and novel gene families across ecological guilds.</title>
        <authorList>
            <consortium name="Lawrence Berkeley National Laboratory"/>
            <person name="Harder C.B."/>
            <person name="Miyauchi S."/>
            <person name="Viragh M."/>
            <person name="Kuo A."/>
            <person name="Thoen E."/>
            <person name="Andreopoulos B."/>
            <person name="Lu D."/>
            <person name="Skrede I."/>
            <person name="Drula E."/>
            <person name="Henrissat B."/>
            <person name="Morin E."/>
            <person name="Kohler A."/>
            <person name="Barry K."/>
            <person name="LaButti K."/>
            <person name="Morin E."/>
            <person name="Salamov A."/>
            <person name="Lipzen A."/>
            <person name="Mereny Z."/>
            <person name="Hegedus B."/>
            <person name="Baldrian P."/>
            <person name="Stursova M."/>
            <person name="Weitz H."/>
            <person name="Taylor A."/>
            <person name="Grigoriev I.V."/>
            <person name="Nagy L.G."/>
            <person name="Martin F."/>
            <person name="Kauserud H."/>
        </authorList>
    </citation>
    <scope>NUCLEOTIDE SEQUENCE</scope>
    <source>
        <strain evidence="2">CBHHK188m</strain>
    </source>
</reference>
<sequence length="160" mass="18077">MHLLPLVSVLYWQRFLVQCRATSPRIQIRTSPDRTPIWTLIGAVWLNGASWTDQYTGTINGSSTAHSIFVVISFWGKYIAYSGLSSTTPRRRSVAKTLFIDGSNWWLSLGSFWTRIKLEAYGHFFFRWQSHITYNIRVGRATNAAGPYVDASGVNLLNGG</sequence>
<comment type="caution">
    <text evidence="2">The sequence shown here is derived from an EMBL/GenBank/DDBJ whole genome shotgun (WGS) entry which is preliminary data.</text>
</comment>
<dbReference type="EMBL" id="JARJLG010000080">
    <property type="protein sequence ID" value="KAJ7750952.1"/>
    <property type="molecule type" value="Genomic_DNA"/>
</dbReference>
<evidence type="ECO:0000256" key="1">
    <source>
        <dbReference type="SAM" id="SignalP"/>
    </source>
</evidence>
<protein>
    <submittedName>
        <fullName evidence="2">Uncharacterized protein</fullName>
    </submittedName>
</protein>
<name>A0AAD7N884_9AGAR</name>
<organism evidence="2 3">
    <name type="scientific">Mycena maculata</name>
    <dbReference type="NCBI Taxonomy" id="230809"/>
    <lineage>
        <taxon>Eukaryota</taxon>
        <taxon>Fungi</taxon>
        <taxon>Dikarya</taxon>
        <taxon>Basidiomycota</taxon>
        <taxon>Agaricomycotina</taxon>
        <taxon>Agaricomycetes</taxon>
        <taxon>Agaricomycetidae</taxon>
        <taxon>Agaricales</taxon>
        <taxon>Marasmiineae</taxon>
        <taxon>Mycenaceae</taxon>
        <taxon>Mycena</taxon>
    </lineage>
</organism>
<keyword evidence="3" id="KW-1185">Reference proteome</keyword>
<evidence type="ECO:0000313" key="2">
    <source>
        <dbReference type="EMBL" id="KAJ7750952.1"/>
    </source>
</evidence>
<dbReference type="InterPro" id="IPR023296">
    <property type="entry name" value="Glyco_hydro_beta-prop_sf"/>
</dbReference>
<evidence type="ECO:0000313" key="3">
    <source>
        <dbReference type="Proteomes" id="UP001215280"/>
    </source>
</evidence>
<dbReference type="Proteomes" id="UP001215280">
    <property type="component" value="Unassembled WGS sequence"/>
</dbReference>
<gene>
    <name evidence="2" type="ORF">DFH07DRAFT_774957</name>
</gene>
<dbReference type="Gene3D" id="2.115.10.20">
    <property type="entry name" value="Glycosyl hydrolase domain, family 43"/>
    <property type="match status" value="1"/>
</dbReference>
<dbReference type="SUPFAM" id="SSF75005">
    <property type="entry name" value="Arabinanase/levansucrase/invertase"/>
    <property type="match status" value="1"/>
</dbReference>
<accession>A0AAD7N884</accession>
<keyword evidence="1" id="KW-0732">Signal</keyword>
<proteinExistence type="predicted"/>
<feature type="signal peptide" evidence="1">
    <location>
        <begin position="1"/>
        <end position="21"/>
    </location>
</feature>